<protein>
    <submittedName>
        <fullName evidence="11">NADH dehydrogenase [ubiquinone] 1 alpha subcomplex subunit 2</fullName>
    </submittedName>
</protein>
<evidence type="ECO:0000256" key="9">
    <source>
        <dbReference type="ARBA" id="ARBA00023136"/>
    </source>
</evidence>
<keyword evidence="4" id="KW-0813">Transport</keyword>
<comment type="function">
    <text evidence="1">Accessory subunit of the mitochondrial membrane respiratory chain NADH dehydrogenase (Complex I), that is believed not to be involved in catalysis. Complex I functions in the transfer of electrons from NADH to the respiratory chain. The immediate electron acceptor for the enzyme is believed to be ubiquinone.</text>
</comment>
<evidence type="ECO:0000313" key="11">
    <source>
        <dbReference type="EMBL" id="OMJ07341.1"/>
    </source>
</evidence>
<keyword evidence="7" id="KW-0249">Electron transport</keyword>
<comment type="similarity">
    <text evidence="3">Belongs to the complex I NDUFA2 subunit family.</text>
</comment>
<evidence type="ECO:0000256" key="2">
    <source>
        <dbReference type="ARBA" id="ARBA00004443"/>
    </source>
</evidence>
<dbReference type="AlphaFoldDB" id="A0A1R1WY97"/>
<dbReference type="Gene3D" id="3.40.30.10">
    <property type="entry name" value="Glutaredoxin"/>
    <property type="match status" value="1"/>
</dbReference>
<reference evidence="11 13" key="1">
    <citation type="submission" date="2017-01" db="EMBL/GenBank/DDBJ databases">
        <authorList>
            <person name="Mah S.A."/>
            <person name="Swanson W.J."/>
            <person name="Moy G.W."/>
            <person name="Vacquier V.D."/>
        </authorList>
    </citation>
    <scope>NUCLEOTIDE SEQUENCE [LARGE SCALE GENOMIC DNA]</scope>
    <source>
        <strain evidence="11 13">GSMNP</strain>
    </source>
</reference>
<evidence type="ECO:0000256" key="3">
    <source>
        <dbReference type="ARBA" id="ARBA00008939"/>
    </source>
</evidence>
<dbReference type="EMBL" id="LSSN01006069">
    <property type="protein sequence ID" value="OMJ07341.1"/>
    <property type="molecule type" value="Genomic_DNA"/>
</dbReference>
<evidence type="ECO:0000256" key="6">
    <source>
        <dbReference type="ARBA" id="ARBA00022792"/>
    </source>
</evidence>
<dbReference type="InterPro" id="IPR016464">
    <property type="entry name" value="NADH_Ub_cplx-1_asu_su-2"/>
</dbReference>
<evidence type="ECO:0000256" key="5">
    <source>
        <dbReference type="ARBA" id="ARBA00022660"/>
    </source>
</evidence>
<keyword evidence="5" id="KW-0679">Respiratory chain</keyword>
<evidence type="ECO:0000259" key="10">
    <source>
        <dbReference type="SMART" id="SM00916"/>
    </source>
</evidence>
<evidence type="ECO:0000256" key="4">
    <source>
        <dbReference type="ARBA" id="ARBA00022448"/>
    </source>
</evidence>
<accession>A0A1R1WY97</accession>
<dbReference type="InterPro" id="IPR036249">
    <property type="entry name" value="Thioredoxin-like_sf"/>
</dbReference>
<keyword evidence="8" id="KW-0496">Mitochondrion</keyword>
<dbReference type="EMBL" id="LSSN01003700">
    <property type="protein sequence ID" value="OMJ12960.1"/>
    <property type="molecule type" value="Genomic_DNA"/>
</dbReference>
<dbReference type="PIRSF" id="PIRSF005822">
    <property type="entry name" value="NDUA2"/>
    <property type="match status" value="1"/>
</dbReference>
<dbReference type="Pfam" id="PF05047">
    <property type="entry name" value="L51_S25_CI-B8"/>
    <property type="match status" value="1"/>
</dbReference>
<organism evidence="11 13">
    <name type="scientific">Smittium culicis</name>
    <dbReference type="NCBI Taxonomy" id="133412"/>
    <lineage>
        <taxon>Eukaryota</taxon>
        <taxon>Fungi</taxon>
        <taxon>Fungi incertae sedis</taxon>
        <taxon>Zoopagomycota</taxon>
        <taxon>Kickxellomycotina</taxon>
        <taxon>Harpellomycetes</taxon>
        <taxon>Harpellales</taxon>
        <taxon>Legeriomycetaceae</taxon>
        <taxon>Smittium</taxon>
    </lineage>
</organism>
<gene>
    <name evidence="11" type="ORF">AYI70_g12261</name>
    <name evidence="12" type="ORF">AYI70_g8799</name>
</gene>
<evidence type="ECO:0000256" key="7">
    <source>
        <dbReference type="ARBA" id="ARBA00022982"/>
    </source>
</evidence>
<dbReference type="PANTHER" id="PTHR12878">
    <property type="entry name" value="NADH-UBIQUINONE OXIDOREDUCTASE B8 SUBUNIT"/>
    <property type="match status" value="1"/>
</dbReference>
<evidence type="ECO:0000313" key="13">
    <source>
        <dbReference type="Proteomes" id="UP000187283"/>
    </source>
</evidence>
<proteinExistence type="inferred from homology"/>
<sequence>MNAFSKSLREIRVHLSPSSPASQGLRTFILNKYSSIKAANPNMPILVREAENVESRIIARFEKGIEKKVVLDNASEEEVTKLFKTLVQ</sequence>
<dbReference type="OrthoDB" id="10250268at2759"/>
<feature type="domain" description="Ribosomal protein/NADH dehydrogenase" evidence="10">
    <location>
        <begin position="17"/>
        <end position="88"/>
    </location>
</feature>
<keyword evidence="11" id="KW-0830">Ubiquinone</keyword>
<evidence type="ECO:0000313" key="12">
    <source>
        <dbReference type="EMBL" id="OMJ12960.1"/>
    </source>
</evidence>
<dbReference type="GO" id="GO:0005743">
    <property type="term" value="C:mitochondrial inner membrane"/>
    <property type="evidence" value="ECO:0007669"/>
    <property type="project" value="UniProtKB-SubCell"/>
</dbReference>
<dbReference type="SMART" id="SM00916">
    <property type="entry name" value="L51_S25_CI-B8"/>
    <property type="match status" value="1"/>
</dbReference>
<dbReference type="STRING" id="133412.A0A1R1WY97"/>
<keyword evidence="9" id="KW-0472">Membrane</keyword>
<keyword evidence="13" id="KW-1185">Reference proteome</keyword>
<dbReference type="SUPFAM" id="SSF52833">
    <property type="entry name" value="Thioredoxin-like"/>
    <property type="match status" value="1"/>
</dbReference>
<comment type="caution">
    <text evidence="11">The sequence shown here is derived from an EMBL/GenBank/DDBJ whole genome shotgun (WGS) entry which is preliminary data.</text>
</comment>
<evidence type="ECO:0000256" key="1">
    <source>
        <dbReference type="ARBA" id="ARBA00003195"/>
    </source>
</evidence>
<comment type="subcellular location">
    <subcellularLocation>
        <location evidence="2">Mitochondrion inner membrane</location>
        <topology evidence="2">Peripheral membrane protein</topology>
        <orientation evidence="2">Matrix side</orientation>
    </subcellularLocation>
</comment>
<dbReference type="InterPro" id="IPR007741">
    <property type="entry name" value="Ribosomal_mL43/mS25/NADH_DH"/>
</dbReference>
<dbReference type="Proteomes" id="UP000187283">
    <property type="component" value="Unassembled WGS sequence"/>
</dbReference>
<name>A0A1R1WY97_9FUNG</name>
<dbReference type="PANTHER" id="PTHR12878:SF0">
    <property type="entry name" value="NADH DEHYDROGENASE [UBIQUINONE] 1 ALPHA SUBCOMPLEX SUBUNIT 2"/>
    <property type="match status" value="1"/>
</dbReference>
<keyword evidence="6" id="KW-0999">Mitochondrion inner membrane</keyword>
<evidence type="ECO:0000256" key="8">
    <source>
        <dbReference type="ARBA" id="ARBA00023128"/>
    </source>
</evidence>